<comment type="function">
    <text evidence="8">Transfers a GMP moiety from GTP to Mo-molybdopterin (Mo-MPT) cofactor (Moco or molybdenum cofactor) to form Mo-molybdopterin guanine dinucleotide (Mo-MGD) cofactor.</text>
</comment>
<comment type="catalytic activity">
    <reaction evidence="8">
        <text>Mo-molybdopterin + GTP + H(+) = Mo-molybdopterin guanine dinucleotide + diphosphate</text>
        <dbReference type="Rhea" id="RHEA:34243"/>
        <dbReference type="ChEBI" id="CHEBI:15378"/>
        <dbReference type="ChEBI" id="CHEBI:33019"/>
        <dbReference type="ChEBI" id="CHEBI:37565"/>
        <dbReference type="ChEBI" id="CHEBI:71302"/>
        <dbReference type="ChEBI" id="CHEBI:71310"/>
        <dbReference type="EC" id="2.7.7.77"/>
    </reaction>
</comment>
<gene>
    <name evidence="8" type="primary">mobA</name>
    <name evidence="10" type="ORF">JP36_06090</name>
</gene>
<evidence type="ECO:0000256" key="6">
    <source>
        <dbReference type="ARBA" id="ARBA00023134"/>
    </source>
</evidence>
<comment type="caution">
    <text evidence="8">Lacks conserved residue(s) required for the propagation of feature annotation.</text>
</comment>
<reference evidence="10 11" key="1">
    <citation type="submission" date="2014-08" db="EMBL/GenBank/DDBJ databases">
        <title>Chaperone-usher fimbriae in a diverse selection of Gallibacterium genomes.</title>
        <authorList>
            <person name="Kudirkiene E."/>
            <person name="Bager R.J."/>
            <person name="Johnson T.J."/>
            <person name="Bojesen A.M."/>
        </authorList>
    </citation>
    <scope>NUCLEOTIDE SEQUENCE [LARGE SCALE GENOMIC DNA]</scope>
    <source>
        <strain evidence="10 11">CCM5974</strain>
    </source>
</reference>
<feature type="binding site" evidence="8">
    <location>
        <position position="69"/>
    </location>
    <ligand>
        <name>GTP</name>
        <dbReference type="ChEBI" id="CHEBI:37565"/>
    </ligand>
</feature>
<dbReference type="AlphaFoldDB" id="A0A0A2XY59"/>
<comment type="similarity">
    <text evidence="8">Belongs to the MobA family.</text>
</comment>
<keyword evidence="3 8" id="KW-0479">Metal-binding</keyword>
<dbReference type="SUPFAM" id="SSF53448">
    <property type="entry name" value="Nucleotide-diphospho-sugar transferases"/>
    <property type="match status" value="1"/>
</dbReference>
<dbReference type="EC" id="2.7.7.77" evidence="8"/>
<feature type="domain" description="MobA-like NTP transferase" evidence="9">
    <location>
        <begin position="7"/>
        <end position="161"/>
    </location>
</feature>
<keyword evidence="5 8" id="KW-0460">Magnesium</keyword>
<dbReference type="GO" id="GO:1902758">
    <property type="term" value="P:bis(molybdopterin guanine dinucleotide)molybdenum biosynthetic process"/>
    <property type="evidence" value="ECO:0007669"/>
    <property type="project" value="TreeGrafter"/>
</dbReference>
<keyword evidence="1 8" id="KW-0963">Cytoplasm</keyword>
<comment type="cofactor">
    <cofactor evidence="8">
        <name>Mg(2+)</name>
        <dbReference type="ChEBI" id="CHEBI:18420"/>
    </cofactor>
</comment>
<dbReference type="GO" id="GO:0061603">
    <property type="term" value="F:molybdenum cofactor guanylyltransferase activity"/>
    <property type="evidence" value="ECO:0007669"/>
    <property type="project" value="UniProtKB-EC"/>
</dbReference>
<evidence type="ECO:0000256" key="4">
    <source>
        <dbReference type="ARBA" id="ARBA00022741"/>
    </source>
</evidence>
<organism evidence="10 11">
    <name type="scientific">Gallibacterium genomosp. 1</name>
    <dbReference type="NCBI Taxonomy" id="155515"/>
    <lineage>
        <taxon>Bacteria</taxon>
        <taxon>Pseudomonadati</taxon>
        <taxon>Pseudomonadota</taxon>
        <taxon>Gammaproteobacteria</taxon>
        <taxon>Pasteurellales</taxon>
        <taxon>Pasteurellaceae</taxon>
        <taxon>Gallibacterium</taxon>
    </lineage>
</organism>
<dbReference type="STRING" id="155515.JP36_06090"/>
<accession>A0A0A2XY59</accession>
<keyword evidence="10" id="KW-0548">Nucleotidyltransferase</keyword>
<dbReference type="GO" id="GO:0005737">
    <property type="term" value="C:cytoplasm"/>
    <property type="evidence" value="ECO:0007669"/>
    <property type="project" value="UniProtKB-SubCell"/>
</dbReference>
<evidence type="ECO:0000313" key="11">
    <source>
        <dbReference type="Proteomes" id="UP000030539"/>
    </source>
</evidence>
<proteinExistence type="inferred from homology"/>
<comment type="subcellular location">
    <subcellularLocation>
        <location evidence="8">Cytoplasm</location>
    </subcellularLocation>
</comment>
<feature type="binding site" evidence="8">
    <location>
        <position position="99"/>
    </location>
    <ligand>
        <name>GTP</name>
        <dbReference type="ChEBI" id="CHEBI:37565"/>
    </ligand>
</feature>
<dbReference type="InterPro" id="IPR025877">
    <property type="entry name" value="MobA-like_NTP_Trfase"/>
</dbReference>
<dbReference type="eggNOG" id="COG0746">
    <property type="taxonomic scope" value="Bacteria"/>
</dbReference>
<dbReference type="Pfam" id="PF12804">
    <property type="entry name" value="NTP_transf_3"/>
    <property type="match status" value="1"/>
</dbReference>
<keyword evidence="4 8" id="KW-0547">Nucleotide-binding</keyword>
<dbReference type="PANTHER" id="PTHR19136">
    <property type="entry name" value="MOLYBDENUM COFACTOR GUANYLYLTRANSFERASE"/>
    <property type="match status" value="1"/>
</dbReference>
<keyword evidence="7 8" id="KW-0501">Molybdenum cofactor biosynthesis</keyword>
<evidence type="ECO:0000256" key="8">
    <source>
        <dbReference type="HAMAP-Rule" id="MF_00316"/>
    </source>
</evidence>
<protein>
    <recommendedName>
        <fullName evidence="8">Molybdenum cofactor guanylyltransferase</fullName>
        <shortName evidence="8">MoCo guanylyltransferase</shortName>
        <ecNumber evidence="8">2.7.7.77</ecNumber>
    </recommendedName>
    <alternativeName>
        <fullName evidence="8">GTP:molybdopterin guanylyltransferase</fullName>
    </alternativeName>
    <alternativeName>
        <fullName evidence="8">Mo-MPT guanylyltransferase</fullName>
    </alternativeName>
    <alternativeName>
        <fullName evidence="8">Molybdopterin guanylyltransferase</fullName>
    </alternativeName>
    <alternativeName>
        <fullName evidence="8">Molybdopterin-guanine dinucleotide synthase</fullName>
        <shortName evidence="8">MGD synthase</shortName>
    </alternativeName>
</protein>
<dbReference type="PANTHER" id="PTHR19136:SF81">
    <property type="entry name" value="MOLYBDENUM COFACTOR GUANYLYLTRANSFERASE"/>
    <property type="match status" value="1"/>
</dbReference>
<comment type="subunit">
    <text evidence="8">Monomer.</text>
</comment>
<evidence type="ECO:0000259" key="9">
    <source>
        <dbReference type="Pfam" id="PF12804"/>
    </source>
</evidence>
<dbReference type="GO" id="GO:0005525">
    <property type="term" value="F:GTP binding"/>
    <property type="evidence" value="ECO:0007669"/>
    <property type="project" value="UniProtKB-UniRule"/>
</dbReference>
<feature type="binding site" evidence="8">
    <location>
        <begin position="10"/>
        <end position="12"/>
    </location>
    <ligand>
        <name>GTP</name>
        <dbReference type="ChEBI" id="CHEBI:37565"/>
    </ligand>
</feature>
<sequence length="196" mass="22232">MQEQISAVILCGGQARRMNGVDKGLQRLQGKPLYQWVYQAIATQVDEVIISANRSLSQYAESGLPVISDHIEGFLGPLSGMFSGLQTAKHDWVLFVPCDTPFLPVNLVTRLLDKRRTNTEVVYVTDGEREHPTCCLLKRTLSADLNNYLQQGNRRVLQFFQQHHYETADFSAQKSCFANINSLEQLAFYHQRGNLK</sequence>
<dbReference type="Gene3D" id="3.90.550.10">
    <property type="entry name" value="Spore Coat Polysaccharide Biosynthesis Protein SpsA, Chain A"/>
    <property type="match status" value="1"/>
</dbReference>
<evidence type="ECO:0000313" key="10">
    <source>
        <dbReference type="EMBL" id="KGQ37316.1"/>
    </source>
</evidence>
<feature type="binding site" evidence="8">
    <location>
        <position position="23"/>
    </location>
    <ligand>
        <name>GTP</name>
        <dbReference type="ChEBI" id="CHEBI:37565"/>
    </ligand>
</feature>
<dbReference type="GO" id="GO:0046872">
    <property type="term" value="F:metal ion binding"/>
    <property type="evidence" value="ECO:0007669"/>
    <property type="project" value="UniProtKB-KW"/>
</dbReference>
<evidence type="ECO:0000256" key="7">
    <source>
        <dbReference type="ARBA" id="ARBA00023150"/>
    </source>
</evidence>
<evidence type="ECO:0000256" key="5">
    <source>
        <dbReference type="ARBA" id="ARBA00022842"/>
    </source>
</evidence>
<keyword evidence="2 8" id="KW-0808">Transferase</keyword>
<name>A0A0A2XY59_9PAST</name>
<dbReference type="InterPro" id="IPR029044">
    <property type="entry name" value="Nucleotide-diphossugar_trans"/>
</dbReference>
<dbReference type="HAMAP" id="MF_00316">
    <property type="entry name" value="MobA"/>
    <property type="match status" value="1"/>
</dbReference>
<dbReference type="CDD" id="cd02503">
    <property type="entry name" value="MobA"/>
    <property type="match status" value="1"/>
</dbReference>
<comment type="caution">
    <text evidence="10">The sequence shown here is derived from an EMBL/GenBank/DDBJ whole genome shotgun (WGS) entry which is preliminary data.</text>
</comment>
<evidence type="ECO:0000256" key="3">
    <source>
        <dbReference type="ARBA" id="ARBA00022723"/>
    </source>
</evidence>
<keyword evidence="6 8" id="KW-0342">GTP-binding</keyword>
<dbReference type="NCBIfam" id="TIGR02665">
    <property type="entry name" value="molyb_mobA"/>
    <property type="match status" value="1"/>
</dbReference>
<evidence type="ECO:0000256" key="2">
    <source>
        <dbReference type="ARBA" id="ARBA00022679"/>
    </source>
</evidence>
<dbReference type="RefSeq" id="WP_021460759.1">
    <property type="nucleotide sequence ID" value="NZ_JPXX01000018.1"/>
</dbReference>
<dbReference type="Proteomes" id="UP000030539">
    <property type="component" value="Unassembled WGS sequence"/>
</dbReference>
<evidence type="ECO:0000256" key="1">
    <source>
        <dbReference type="ARBA" id="ARBA00022490"/>
    </source>
</evidence>
<feature type="binding site" evidence="8">
    <location>
        <position position="99"/>
    </location>
    <ligand>
        <name>Mg(2+)</name>
        <dbReference type="ChEBI" id="CHEBI:18420"/>
    </ligand>
</feature>
<dbReference type="EMBL" id="JPXX01000018">
    <property type="protein sequence ID" value="KGQ37316.1"/>
    <property type="molecule type" value="Genomic_DNA"/>
</dbReference>
<comment type="domain">
    <text evidence="8">The N-terminal domain determines nucleotide recognition and specific binding, while the C-terminal domain determines the specific binding to the target protein.</text>
</comment>
<dbReference type="InterPro" id="IPR013482">
    <property type="entry name" value="Molybde_CF_guanTrfase"/>
</dbReference>